<reference evidence="6 7" key="1">
    <citation type="submission" date="2017-04" db="EMBL/GenBank/DDBJ databases">
        <title>Draft genome sequence of Marssonina coronaria NL1: causal agent of apple blotch.</title>
        <authorList>
            <person name="Cheng Q."/>
        </authorList>
    </citation>
    <scope>NUCLEOTIDE SEQUENCE [LARGE SCALE GENOMIC DNA]</scope>
    <source>
        <strain evidence="6 7">NL1</strain>
    </source>
</reference>
<keyword evidence="2" id="KW-0479">Metal-binding</keyword>
<feature type="compositionally biased region" description="Basic and acidic residues" evidence="3">
    <location>
        <begin position="2047"/>
        <end position="2056"/>
    </location>
</feature>
<keyword evidence="7" id="KW-1185">Reference proteome</keyword>
<feature type="compositionally biased region" description="Basic and acidic residues" evidence="3">
    <location>
        <begin position="1934"/>
        <end position="1946"/>
    </location>
</feature>
<dbReference type="GO" id="GO:0006338">
    <property type="term" value="P:chromatin remodeling"/>
    <property type="evidence" value="ECO:0007669"/>
    <property type="project" value="UniProtKB-ARBA"/>
</dbReference>
<feature type="region of interest" description="Disordered" evidence="3">
    <location>
        <begin position="909"/>
        <end position="947"/>
    </location>
</feature>
<feature type="region of interest" description="Disordered" evidence="3">
    <location>
        <begin position="208"/>
        <end position="318"/>
    </location>
</feature>
<dbReference type="InterPro" id="IPR016197">
    <property type="entry name" value="Chromo-like_dom_sf"/>
</dbReference>
<dbReference type="PROSITE" id="PS50013">
    <property type="entry name" value="CHROMO_2"/>
    <property type="match status" value="1"/>
</dbReference>
<feature type="domain" description="C3H1-type" evidence="5">
    <location>
        <begin position="1085"/>
        <end position="1114"/>
    </location>
</feature>
<feature type="region of interest" description="Disordered" evidence="3">
    <location>
        <begin position="1"/>
        <end position="21"/>
    </location>
</feature>
<evidence type="ECO:0000256" key="1">
    <source>
        <dbReference type="ARBA" id="ARBA00011353"/>
    </source>
</evidence>
<dbReference type="Proteomes" id="UP000242519">
    <property type="component" value="Unassembled WGS sequence"/>
</dbReference>
<feature type="compositionally biased region" description="Basic and acidic residues" evidence="3">
    <location>
        <begin position="2016"/>
        <end position="2026"/>
    </location>
</feature>
<evidence type="ECO:0000256" key="3">
    <source>
        <dbReference type="SAM" id="MobiDB-lite"/>
    </source>
</evidence>
<dbReference type="CDD" id="cd18966">
    <property type="entry name" value="chromodomain"/>
    <property type="match status" value="1"/>
</dbReference>
<name>A0A218YU50_9HELO</name>
<feature type="compositionally biased region" description="Polar residues" evidence="3">
    <location>
        <begin position="511"/>
        <end position="530"/>
    </location>
</feature>
<feature type="region of interest" description="Disordered" evidence="3">
    <location>
        <begin position="376"/>
        <end position="443"/>
    </location>
</feature>
<feature type="domain" description="Chromo" evidence="4">
    <location>
        <begin position="29"/>
        <end position="90"/>
    </location>
</feature>
<dbReference type="SMART" id="SM00356">
    <property type="entry name" value="ZnF_C3H1"/>
    <property type="match status" value="9"/>
</dbReference>
<comment type="caution">
    <text evidence="6">The sequence shown here is derived from an EMBL/GenBank/DDBJ whole genome shotgun (WGS) entry which is preliminary data.</text>
</comment>
<feature type="compositionally biased region" description="Basic residues" evidence="3">
    <location>
        <begin position="109"/>
        <end position="122"/>
    </location>
</feature>
<feature type="zinc finger region" description="C3H1-type" evidence="2">
    <location>
        <begin position="950"/>
        <end position="977"/>
    </location>
</feature>
<evidence type="ECO:0000259" key="4">
    <source>
        <dbReference type="PROSITE" id="PS50013"/>
    </source>
</evidence>
<feature type="compositionally biased region" description="Polar residues" evidence="3">
    <location>
        <begin position="1947"/>
        <end position="1964"/>
    </location>
</feature>
<feature type="region of interest" description="Disordered" evidence="3">
    <location>
        <begin position="503"/>
        <end position="532"/>
    </location>
</feature>
<dbReference type="Gene3D" id="2.40.50.40">
    <property type="match status" value="1"/>
</dbReference>
<feature type="region of interest" description="Disordered" evidence="3">
    <location>
        <begin position="101"/>
        <end position="196"/>
    </location>
</feature>
<accession>A0A218YU50</accession>
<feature type="compositionally biased region" description="Polar residues" evidence="3">
    <location>
        <begin position="210"/>
        <end position="229"/>
    </location>
</feature>
<feature type="domain" description="C3H1-type" evidence="5">
    <location>
        <begin position="651"/>
        <end position="685"/>
    </location>
</feature>
<dbReference type="InterPro" id="IPR000571">
    <property type="entry name" value="Znf_CCCH"/>
</dbReference>
<gene>
    <name evidence="6" type="ORF">B2J93_5843</name>
</gene>
<feature type="region of interest" description="Disordered" evidence="3">
    <location>
        <begin position="1917"/>
        <end position="2056"/>
    </location>
</feature>
<evidence type="ECO:0000313" key="6">
    <source>
        <dbReference type="EMBL" id="OWO98686.1"/>
    </source>
</evidence>
<dbReference type="GO" id="GO:0008270">
    <property type="term" value="F:zinc ion binding"/>
    <property type="evidence" value="ECO:0007669"/>
    <property type="project" value="UniProtKB-KW"/>
</dbReference>
<dbReference type="InterPro" id="IPR000953">
    <property type="entry name" value="Chromo/chromo_shadow_dom"/>
</dbReference>
<proteinExistence type="predicted"/>
<dbReference type="PROSITE" id="PS50103">
    <property type="entry name" value="ZF_C3H1"/>
    <property type="match status" value="5"/>
</dbReference>
<keyword evidence="2" id="KW-0863">Zinc-finger</keyword>
<dbReference type="SUPFAM" id="SSF54160">
    <property type="entry name" value="Chromo domain-like"/>
    <property type="match status" value="1"/>
</dbReference>
<dbReference type="Pfam" id="PF00385">
    <property type="entry name" value="Chromo"/>
    <property type="match status" value="1"/>
</dbReference>
<dbReference type="InterPro" id="IPR023780">
    <property type="entry name" value="Chromo_domain"/>
</dbReference>
<feature type="zinc finger region" description="C3H1-type" evidence="2">
    <location>
        <begin position="447"/>
        <end position="480"/>
    </location>
</feature>
<sequence length="2094" mass="233945">MAPGSQSRDEDDISVTSTVSDQYSADDEFEVDRILAEKGGPQSGKFYLISWLDYPIEKATWEPAVHVGPECLDVWKERLQREKDGLEQPFNIEEWEAKLMKAENEKADRKRRREAKRKRLRKANLQALAEKIAGKPSDSDASSSEAMEENLVDADRGQRTKRDVRRKKAPARTPQARKPPPKAAVKGTSFEELDDELSKADARIEEMQIGKSSNASNRAREISPNQYVSDSDEDLPLAQIARIQPRTQPVSSTSGSSAQVLIKAPPTKLPTTAQSSSAVGPPAASRPPSIRTTRDTPHPPGVLSNKAGKRATRGGPNIARNVFETREPAKLSANLLTNAMKTSIEPKVFGNISHRRKAELQGRDLAERPPDLEVLGGLFDPSEPASMQPVKPSDIRKLPSSTSNRAYLDKTPARNDLFLSRSETPNPEVPSNHIPTPPRPNLHLQTSCPRPVCFFWDRQQKHMGGPCQNGESCRFEHTYHYGLTVAAPPDHWAYPAPELSLPISKHEKNPTNDIATSATGKSPASTSSISQKERDSRPLICFFWDRWMKNARNPPCVKGSSCTRDHTYEYGQPIAGPPRGYRFPASDQFPVLPQSNNLSINKDNNAPTPEATQATDLTARAQTSIKSAPPGFTAPDRTSDKTTSAAKTPAKSEQPVCFFWDRAQKSSVKLPCKNGDHCKDAHTHEFGTHISPAPPGFSSHDHNAPHIRHSDHAAEPDTNAASALSTVHLRRPLEPKTHVCPFWDAEQRNSSKYLPCTEGANCRYLHTYIGGFPIGGAVCFFWDQNQKNSKCPPCAEGPVNCMYRHSYGENAPIAPAPLDYRPPFPADRPQWSPENPRNAICYLFFHGRECDTSTCSFFHSTEPGMAIAPSPEGQAVHAATRKDEKYQSYIQSASSVNEENSVLIETAARTNNQPGRPPTPHLALSSIARDREPPPRSSAISNRPAWDPRDPQEAVCFFWYKGSCKKGVTCNYIHDLNSMFPIAPPPWDHTAAKTCLLWAEGRCPEMAKDCRNLHEYVEPASALGRGSISNFRAEKVYDSTNHFLIGSRKKSVNFAEDIRELTQEPASVSPGHRSLDHRAPALTIPGHPVACRFFKKGSGYCENGASCRFSHDYPEQPDIVSVNNEPSRIRQISTGVPNGIQSKSETLSVTIDEDVDMLGSDVSQLEDDNQTHVAPRITSENPTSKLNGKMINAGEKIRQKATESFSARVKEVVFGSDESRSLFLDFGDLKLEESEPWKLALTSDSKINFHQICLAQDVKSQQGLIMRQKLWCGSLTAADPEHSEMHKSIDQVVDELVLRAAGLVSTFAGFAILIFPSKKEEWRFLEDFARYSFDAPLRYMIFRHENNLNQSRDSPSKVGFGKPFRKMLMSKIHGLRLNNLVPKYGKDQNPFKFYLLLPQSEEQSLDFFSAWIRASNPESQIFDCRTKGSWDFFLKNHEGFGVILIHDSLVGTISQLPSVRKLLMCPGIVMWNVSDSTSLYPRFPSMSWEPESELGTIKFTRLFPHGCAFLLTPSFLVAEPELSHDLLRWFFLKFKSSTPGTWKLVCCSKFKDYILDLADAKVMEKEAFEKIHRDDPARESMLKQKKLSYDLCELRYKIHTLVAQAKGTFYPPGHGDGGSESDSGFNEDMDGPLVEAPAMIDQDDEEQLVMWFAAWSMQKLDVHRKFGVIGTNQENAVRAKRIKLKPPTKPPLSVEKQKARDITDRYYKLTSKKLDPIRTHEVTENLSDSSMAVDLGIPVISKHSIDGNQPEDVLEFVSQTGSPPEDAKRYLAKANNNVSTVLEMHKREDLHDQVVKTTNSESCRPLRPLTINESDLQRAVYNDTRREMRHTKPKGTGDDTPGIPRGRPELEKDAFHTDRVLVAQRPVCKIGSTTLDVRAGDRVRLIKFVSGKRHYALNLRTNERGQVHEDLFHPEPAAADHDRAPLPSNCLATTRDDYLPQHDSTSDTRSSSGNKRTSSVANDTSSHRFVPGSLASHDTSRPERSVKSGFVPEQEKEAYESQCTMDEIPLGAVGSKPKEGLGHKGSVESASLTSNGSVRPPKRARREHPDPGYETKEFRATSAWYRELCEAEKGWEHIAILTDWAEAKKFLHFK</sequence>
<evidence type="ECO:0000256" key="2">
    <source>
        <dbReference type="PROSITE-ProRule" id="PRU00723"/>
    </source>
</evidence>
<evidence type="ECO:0008006" key="8">
    <source>
        <dbReference type="Google" id="ProtNLM"/>
    </source>
</evidence>
<dbReference type="Gene3D" id="4.10.1000.10">
    <property type="entry name" value="Zinc finger, CCCH-type"/>
    <property type="match status" value="1"/>
</dbReference>
<feature type="zinc finger region" description="C3H1-type" evidence="2">
    <location>
        <begin position="734"/>
        <end position="769"/>
    </location>
</feature>
<feature type="compositionally biased region" description="Polar residues" evidence="3">
    <location>
        <begin position="2028"/>
        <end position="2037"/>
    </location>
</feature>
<feature type="compositionally biased region" description="Polar residues" evidence="3">
    <location>
        <begin position="245"/>
        <end position="259"/>
    </location>
</feature>
<dbReference type="OrthoDB" id="436852at2759"/>
<feature type="zinc finger region" description="C3H1-type" evidence="2">
    <location>
        <begin position="1085"/>
        <end position="1114"/>
    </location>
</feature>
<feature type="domain" description="C3H1-type" evidence="5">
    <location>
        <begin position="447"/>
        <end position="480"/>
    </location>
</feature>
<feature type="compositionally biased region" description="Polar residues" evidence="3">
    <location>
        <begin position="269"/>
        <end position="278"/>
    </location>
</feature>
<comment type="subunit">
    <text evidence="1">Component of the NuA4 histone acetyltransferase complex.</text>
</comment>
<feature type="domain" description="C3H1-type" evidence="5">
    <location>
        <begin position="734"/>
        <end position="769"/>
    </location>
</feature>
<feature type="compositionally biased region" description="Polar residues" evidence="3">
    <location>
        <begin position="594"/>
        <end position="626"/>
    </location>
</feature>
<protein>
    <recommendedName>
        <fullName evidence="8">Chromo domain-containing protein</fullName>
    </recommendedName>
</protein>
<dbReference type="EMBL" id="MZNU01000384">
    <property type="protein sequence ID" value="OWO98686.1"/>
    <property type="molecule type" value="Genomic_DNA"/>
</dbReference>
<evidence type="ECO:0000313" key="7">
    <source>
        <dbReference type="Proteomes" id="UP000242519"/>
    </source>
</evidence>
<organism evidence="6 7">
    <name type="scientific">Diplocarpon coronariae</name>
    <dbReference type="NCBI Taxonomy" id="2795749"/>
    <lineage>
        <taxon>Eukaryota</taxon>
        <taxon>Fungi</taxon>
        <taxon>Dikarya</taxon>
        <taxon>Ascomycota</taxon>
        <taxon>Pezizomycotina</taxon>
        <taxon>Leotiomycetes</taxon>
        <taxon>Helotiales</taxon>
        <taxon>Drepanopezizaceae</taxon>
        <taxon>Diplocarpon</taxon>
    </lineage>
</organism>
<keyword evidence="2" id="KW-0862">Zinc</keyword>
<dbReference type="SMART" id="SM00298">
    <property type="entry name" value="CHROMO"/>
    <property type="match status" value="1"/>
</dbReference>
<dbReference type="STRING" id="503106.A0A218YU50"/>
<evidence type="ECO:0000259" key="5">
    <source>
        <dbReference type="PROSITE" id="PS50103"/>
    </source>
</evidence>
<feature type="zinc finger region" description="C3H1-type" evidence="2">
    <location>
        <begin position="651"/>
        <end position="685"/>
    </location>
</feature>
<feature type="region of interest" description="Disordered" evidence="3">
    <location>
        <begin position="594"/>
        <end position="648"/>
    </location>
</feature>
<dbReference type="InParanoid" id="A0A218YU50"/>
<feature type="domain" description="C3H1-type" evidence="5">
    <location>
        <begin position="950"/>
        <end position="977"/>
    </location>
</feature>